<dbReference type="EMBL" id="BA000004">
    <property type="protein sequence ID" value="BAB07754.1"/>
    <property type="molecule type" value="Genomic_DNA"/>
</dbReference>
<dbReference type="HOGENOM" id="CLU_3196115_0_0_9"/>
<sequence>MIRSFFHLRWCPPFAFFTRKINEVMNSEKVGKMRFQEVNWNGDSE</sequence>
<keyword evidence="2" id="KW-1185">Reference proteome</keyword>
<name>Q9K5Q3_HALH5</name>
<protein>
    <submittedName>
        <fullName evidence="1">BH4035 protein</fullName>
    </submittedName>
</protein>
<proteinExistence type="predicted"/>
<reference evidence="1 2" key="1">
    <citation type="journal article" date="2000" name="Nucleic Acids Res.">
        <title>Complete genome sequence of the alkaliphilic bacterium Bacillus halodurans and genomic sequence comparison with Bacillus subtilis.</title>
        <authorList>
            <person name="Takami H."/>
            <person name="Nakasone K."/>
            <person name="Takaki Y."/>
            <person name="Maeno G."/>
            <person name="Sasaki R."/>
            <person name="Masui N."/>
            <person name="Fuji F."/>
            <person name="Hirama C."/>
            <person name="Nakamura Y."/>
            <person name="Ogasawara N."/>
            <person name="Kuhara S."/>
            <person name="Horikoshi K."/>
        </authorList>
    </citation>
    <scope>NUCLEOTIDE SEQUENCE [LARGE SCALE GENOMIC DNA]</scope>
    <source>
        <strain evidence="2">ATCC BAA-125 / DSM 18197 / FERM 7344 / JCM 9153 / C-125</strain>
    </source>
</reference>
<gene>
    <name evidence="1" type="ordered locus">BH4035</name>
</gene>
<evidence type="ECO:0000313" key="1">
    <source>
        <dbReference type="EMBL" id="BAB07754.1"/>
    </source>
</evidence>
<dbReference type="Proteomes" id="UP000001258">
    <property type="component" value="Chromosome"/>
</dbReference>
<evidence type="ECO:0000313" key="2">
    <source>
        <dbReference type="Proteomes" id="UP000001258"/>
    </source>
</evidence>
<organism evidence="1 2">
    <name type="scientific">Halalkalibacterium halodurans (strain ATCC BAA-125 / DSM 18197 / FERM 7344 / JCM 9153 / C-125)</name>
    <name type="common">Bacillus halodurans</name>
    <dbReference type="NCBI Taxonomy" id="272558"/>
    <lineage>
        <taxon>Bacteria</taxon>
        <taxon>Bacillati</taxon>
        <taxon>Bacillota</taxon>
        <taxon>Bacilli</taxon>
        <taxon>Bacillales</taxon>
        <taxon>Bacillaceae</taxon>
        <taxon>Halalkalibacterium (ex Joshi et al. 2022)</taxon>
    </lineage>
</organism>
<accession>Q9K5Q3</accession>
<dbReference type="KEGG" id="bha:BH4035"/>
<dbReference type="PIR" id="C84154">
    <property type="entry name" value="C84154"/>
</dbReference>
<dbReference type="AlphaFoldDB" id="Q9K5Q3"/>